<keyword evidence="5" id="KW-1185">Reference proteome</keyword>
<gene>
    <name evidence="4" type="primary">rpsQ</name>
    <name evidence="4" type="ordered locus">MHLP_02845</name>
</gene>
<evidence type="ECO:0000256" key="2">
    <source>
        <dbReference type="ARBA" id="ARBA00022980"/>
    </source>
</evidence>
<dbReference type="SUPFAM" id="SSF50249">
    <property type="entry name" value="Nucleic acid-binding proteins"/>
    <property type="match status" value="1"/>
</dbReference>
<keyword evidence="3" id="KW-0687">Ribonucleoprotein</keyword>
<evidence type="ECO:0000313" key="4">
    <source>
        <dbReference type="EMBL" id="AFO52149.1"/>
    </source>
</evidence>
<dbReference type="EMBL" id="CP003731">
    <property type="protein sequence ID" value="AFO52149.1"/>
    <property type="molecule type" value="Genomic_DNA"/>
</dbReference>
<dbReference type="InterPro" id="IPR000266">
    <property type="entry name" value="Ribosomal_uS17"/>
</dbReference>
<organism evidence="4 5">
    <name type="scientific">Mycoplasma haematolamae (strain Purdue)</name>
    <dbReference type="NCBI Taxonomy" id="1212765"/>
    <lineage>
        <taxon>Bacteria</taxon>
        <taxon>Bacillati</taxon>
        <taxon>Mycoplasmatota</taxon>
        <taxon>Mollicutes</taxon>
        <taxon>Mycoplasmataceae</taxon>
        <taxon>Mycoplasma</taxon>
    </lineage>
</organism>
<dbReference type="OrthoDB" id="9811714at2"/>
<evidence type="ECO:0000256" key="3">
    <source>
        <dbReference type="ARBA" id="ARBA00023274"/>
    </source>
</evidence>
<dbReference type="STRING" id="1212765.MHLP_02845"/>
<dbReference type="GO" id="GO:0006412">
    <property type="term" value="P:translation"/>
    <property type="evidence" value="ECO:0007669"/>
    <property type="project" value="InterPro"/>
</dbReference>
<dbReference type="GO" id="GO:0003735">
    <property type="term" value="F:structural constituent of ribosome"/>
    <property type="evidence" value="ECO:0007669"/>
    <property type="project" value="InterPro"/>
</dbReference>
<dbReference type="Gene3D" id="2.40.50.140">
    <property type="entry name" value="Nucleic acid-binding proteins"/>
    <property type="match status" value="1"/>
</dbReference>
<evidence type="ECO:0000313" key="5">
    <source>
        <dbReference type="Proteomes" id="UP000006502"/>
    </source>
</evidence>
<dbReference type="PANTHER" id="PTHR10744">
    <property type="entry name" value="40S RIBOSOMAL PROTEIN S11 FAMILY MEMBER"/>
    <property type="match status" value="1"/>
</dbReference>
<dbReference type="PATRIC" id="fig|1212765.3.peg.643"/>
<dbReference type="HOGENOM" id="CLU_073626_1_1_14"/>
<dbReference type="Pfam" id="PF00366">
    <property type="entry name" value="Ribosomal_S17"/>
    <property type="match status" value="1"/>
</dbReference>
<dbReference type="KEGG" id="mhl:MHLP_02845"/>
<accession>I7CJU9</accession>
<dbReference type="AlphaFoldDB" id="I7CJU9"/>
<sequence length="92" mass="10358">MSVTESKTIRGKVLTGQVVATRPKTVVVRVKRVYRIPKYGKIKIKYKKCHAHDEHNVAVVGETVSIKSSRARSALKRWVLLPSKKTEEGKTS</sequence>
<keyword evidence="2 4" id="KW-0689">Ribosomal protein</keyword>
<proteinExistence type="inferred from homology"/>
<comment type="similarity">
    <text evidence="1">Belongs to the universal ribosomal protein uS17 family.</text>
</comment>
<name>I7CJU9_MYCHA</name>
<dbReference type="Proteomes" id="UP000006502">
    <property type="component" value="Chromosome"/>
</dbReference>
<evidence type="ECO:0000256" key="1">
    <source>
        <dbReference type="ARBA" id="ARBA00010254"/>
    </source>
</evidence>
<dbReference type="InterPro" id="IPR012340">
    <property type="entry name" value="NA-bd_OB-fold"/>
</dbReference>
<protein>
    <submittedName>
        <fullName evidence="4">30S ribosomal protein S17</fullName>
    </submittedName>
</protein>
<reference evidence="5" key="2">
    <citation type="submission" date="2012-07" db="EMBL/GenBank/DDBJ databases">
        <title>Complete genome sequence of 'Candidatus Mycoplasma haemolamae'.</title>
        <authorList>
            <person name="Guimaraes A.M.S."/>
            <person name="Toth B."/>
            <person name="Santos A.P."/>
            <person name="Nascimento N.C."/>
            <person name="Sojka J.E."/>
            <person name="Messick J.B."/>
        </authorList>
    </citation>
    <scope>NUCLEOTIDE SEQUENCE [LARGE SCALE GENOMIC DNA]</scope>
    <source>
        <strain evidence="5">Purdue</strain>
    </source>
</reference>
<dbReference type="GO" id="GO:0022627">
    <property type="term" value="C:cytosolic small ribosomal subunit"/>
    <property type="evidence" value="ECO:0007669"/>
    <property type="project" value="TreeGrafter"/>
</dbReference>
<dbReference type="PANTHER" id="PTHR10744:SF1">
    <property type="entry name" value="SMALL RIBOSOMAL SUBUNIT PROTEIN US17M"/>
    <property type="match status" value="1"/>
</dbReference>
<reference evidence="4 5" key="1">
    <citation type="journal article" date="2012" name="J. Bacteriol.">
        <title>Genome Sequence of "Candidatus Mycoplasma haemolamae" Strain Purdue, a Red Blood Cell Pathogen of Alpacas (Vicugna pacos) and Llamas (Lama glama).</title>
        <authorList>
            <person name="Guimaraes A.M."/>
            <person name="Toth B."/>
            <person name="Santos A.P."/>
            <person name="do Nascimento N.C."/>
            <person name="Kritchevsky J.E."/>
            <person name="Messick J.B."/>
        </authorList>
    </citation>
    <scope>NUCLEOTIDE SEQUENCE [LARGE SCALE GENOMIC DNA]</scope>
    <source>
        <strain evidence="4 5">Purdue</strain>
    </source>
</reference>